<evidence type="ECO:0000259" key="8">
    <source>
        <dbReference type="SMART" id="SM00849"/>
    </source>
</evidence>
<feature type="chain" id="PRO_5045099376" evidence="7">
    <location>
        <begin position="25"/>
        <end position="759"/>
    </location>
</feature>
<keyword evidence="10" id="KW-1185">Reference proteome</keyword>
<evidence type="ECO:0000256" key="6">
    <source>
        <dbReference type="SAM" id="Phobius"/>
    </source>
</evidence>
<dbReference type="InterPro" id="IPR004797">
    <property type="entry name" value="Competence_ComEC/Rec2"/>
</dbReference>
<reference evidence="9 10" key="1">
    <citation type="submission" date="2024-03" db="EMBL/GenBank/DDBJ databases">
        <title>Human intestinal bacterial collection.</title>
        <authorList>
            <person name="Pauvert C."/>
            <person name="Hitch T.C.A."/>
            <person name="Clavel T."/>
        </authorList>
    </citation>
    <scope>NUCLEOTIDE SEQUENCE [LARGE SCALE GENOMIC DNA]</scope>
    <source>
        <strain evidence="9 10">CLA-JM-H16</strain>
    </source>
</reference>
<keyword evidence="4 6" id="KW-1133">Transmembrane helix</keyword>
<sequence>MKKRPLCLLCFLMMLFLGMSDLTGIPLATGNPLPDNVQRWIQAHPASRICGEVERYENTEFSQSVYLKKTYLIYQSKKFPIYNVRVFLNNEEELKTGMSLFIKGTLKRVEAPTNPGGFNSRQYYACRHIYYFMKKGVILKKTKNYSGYRQTLSDIKEACKKRLELAAGESAPVFEAVVLGDKTSLDPELRMRYQMAGIVHILAISGLHISILGMGLYNLLKRVGLGIWPAGIFSLVIMLQYEMMTGGSVSAMRAVTMFLIAMGARITGRIYDLPSALSITAMLILAESPSYIRDSGFLLSFGCVMGICVAADRVCALAGAKRKLTRAFFSSAAIQLVTLPVMLKFFGEISLAGLVLNLLILPSVGVVLAGGVAAVLLGFVSIPVARVVVAPARALLFLYEKICVWAGSSRWCTWIGGEPKSWQIMIYYGILATVLFMGQYIKQLKQDKKEQKNDRGRKWGLRLAAVLLLSGGFFVISLPAFINLSGNLKIICLDVGQGDGILIQTPENRHYLIDGGSSSQKELGRYCLLPALKNQGISYLDGIFISHTDLDHISGVQELLEYIEKGLTIIRVGHLILPGWNGGKQQPEAWKELAGAAERAGVKVVTANAGDKFPSASISFSILWPEAGAEGKDVNEEAMVMELIYGDFEMLFTGDIGEETEKKLLSEGRLKDVDCLKVGHHGSRYSSSEAFLAAVKPEISVISCSSTNTYGHPSPETIQRLEACGSQVEYTMKNGAITLETDGKKLQLYENNPKREKNK</sequence>
<evidence type="ECO:0000256" key="1">
    <source>
        <dbReference type="ARBA" id="ARBA00004651"/>
    </source>
</evidence>
<dbReference type="PANTHER" id="PTHR30619">
    <property type="entry name" value="DNA INTERNALIZATION/COMPETENCE PROTEIN COMEC/REC2"/>
    <property type="match status" value="1"/>
</dbReference>
<evidence type="ECO:0000313" key="9">
    <source>
        <dbReference type="EMBL" id="MEQ2371726.1"/>
    </source>
</evidence>
<protein>
    <submittedName>
        <fullName evidence="9">DNA internalization-related competence protein ComEC/Rec2</fullName>
    </submittedName>
</protein>
<keyword evidence="5 6" id="KW-0472">Membrane</keyword>
<dbReference type="InterPro" id="IPR004477">
    <property type="entry name" value="ComEC_N"/>
</dbReference>
<feature type="transmembrane region" description="Helical" evidence="6">
    <location>
        <begin position="461"/>
        <end position="482"/>
    </location>
</feature>
<dbReference type="Gene3D" id="3.60.15.10">
    <property type="entry name" value="Ribonuclease Z/Hydroxyacylglutathione hydrolase-like"/>
    <property type="match status" value="1"/>
</dbReference>
<name>A0ABV1BHQ0_9FIRM</name>
<dbReference type="Pfam" id="PF00753">
    <property type="entry name" value="Lactamase_B"/>
    <property type="match status" value="1"/>
</dbReference>
<evidence type="ECO:0000256" key="2">
    <source>
        <dbReference type="ARBA" id="ARBA00022475"/>
    </source>
</evidence>
<accession>A0ABV1BHQ0</accession>
<dbReference type="Proteomes" id="UP001473063">
    <property type="component" value="Unassembled WGS sequence"/>
</dbReference>
<dbReference type="NCBIfam" id="TIGR00361">
    <property type="entry name" value="ComEC_Rec2"/>
    <property type="match status" value="1"/>
</dbReference>
<feature type="transmembrane region" description="Helical" evidence="6">
    <location>
        <begin position="359"/>
        <end position="382"/>
    </location>
</feature>
<dbReference type="NCBIfam" id="TIGR00360">
    <property type="entry name" value="ComEC_N-term"/>
    <property type="match status" value="1"/>
</dbReference>
<feature type="transmembrane region" description="Helical" evidence="6">
    <location>
        <begin position="422"/>
        <end position="441"/>
    </location>
</feature>
<feature type="transmembrane region" description="Helical" evidence="6">
    <location>
        <begin position="193"/>
        <end position="216"/>
    </location>
</feature>
<organism evidence="9 10">
    <name type="scientific">Blautia aquisgranensis</name>
    <dbReference type="NCBI Taxonomy" id="3133153"/>
    <lineage>
        <taxon>Bacteria</taxon>
        <taxon>Bacillati</taxon>
        <taxon>Bacillota</taxon>
        <taxon>Clostridia</taxon>
        <taxon>Lachnospirales</taxon>
        <taxon>Lachnospiraceae</taxon>
        <taxon>Blautia</taxon>
    </lineage>
</organism>
<dbReference type="Pfam" id="PF13567">
    <property type="entry name" value="DUF4131"/>
    <property type="match status" value="1"/>
</dbReference>
<comment type="caution">
    <text evidence="9">The sequence shown here is derived from an EMBL/GenBank/DDBJ whole genome shotgun (WGS) entry which is preliminary data.</text>
</comment>
<dbReference type="Pfam" id="PF03772">
    <property type="entry name" value="Competence"/>
    <property type="match status" value="1"/>
</dbReference>
<evidence type="ECO:0000256" key="7">
    <source>
        <dbReference type="SAM" id="SignalP"/>
    </source>
</evidence>
<dbReference type="InterPro" id="IPR001279">
    <property type="entry name" value="Metallo-B-lactamas"/>
</dbReference>
<evidence type="ECO:0000256" key="3">
    <source>
        <dbReference type="ARBA" id="ARBA00022692"/>
    </source>
</evidence>
<keyword evidence="7" id="KW-0732">Signal</keyword>
<dbReference type="CDD" id="cd07731">
    <property type="entry name" value="ComA-like_MBL-fold"/>
    <property type="match status" value="1"/>
</dbReference>
<dbReference type="InterPro" id="IPR025405">
    <property type="entry name" value="DUF4131"/>
</dbReference>
<dbReference type="SUPFAM" id="SSF56281">
    <property type="entry name" value="Metallo-hydrolase/oxidoreductase"/>
    <property type="match status" value="1"/>
</dbReference>
<dbReference type="InterPro" id="IPR052159">
    <property type="entry name" value="Competence_DNA_uptake"/>
</dbReference>
<dbReference type="SMART" id="SM00849">
    <property type="entry name" value="Lactamase_B"/>
    <property type="match status" value="1"/>
</dbReference>
<proteinExistence type="predicted"/>
<keyword evidence="3 6" id="KW-0812">Transmembrane</keyword>
<feature type="transmembrane region" description="Helical" evidence="6">
    <location>
        <begin position="394"/>
        <end position="416"/>
    </location>
</feature>
<dbReference type="InterPro" id="IPR036866">
    <property type="entry name" value="RibonucZ/Hydroxyglut_hydro"/>
</dbReference>
<evidence type="ECO:0000256" key="4">
    <source>
        <dbReference type="ARBA" id="ARBA00022989"/>
    </source>
</evidence>
<gene>
    <name evidence="9" type="ORF">WMO28_12475</name>
</gene>
<keyword evidence="2" id="KW-1003">Cell membrane</keyword>
<feature type="signal peptide" evidence="7">
    <location>
        <begin position="1"/>
        <end position="24"/>
    </location>
</feature>
<evidence type="ECO:0000256" key="5">
    <source>
        <dbReference type="ARBA" id="ARBA00023136"/>
    </source>
</evidence>
<comment type="subcellular location">
    <subcellularLocation>
        <location evidence="1">Cell membrane</location>
        <topology evidence="1">Multi-pass membrane protein</topology>
    </subcellularLocation>
</comment>
<dbReference type="InterPro" id="IPR035681">
    <property type="entry name" value="ComA-like_MBL"/>
</dbReference>
<dbReference type="EMBL" id="JBBMEJ010000015">
    <property type="protein sequence ID" value="MEQ2371726.1"/>
    <property type="molecule type" value="Genomic_DNA"/>
</dbReference>
<feature type="transmembrane region" description="Helical" evidence="6">
    <location>
        <begin position="223"/>
        <end position="241"/>
    </location>
</feature>
<feature type="transmembrane region" description="Helical" evidence="6">
    <location>
        <begin position="327"/>
        <end position="347"/>
    </location>
</feature>
<feature type="transmembrane region" description="Helical" evidence="6">
    <location>
        <begin position="298"/>
        <end position="320"/>
    </location>
</feature>
<dbReference type="RefSeq" id="WP_349057158.1">
    <property type="nucleotide sequence ID" value="NZ_JBBMEJ010000015.1"/>
</dbReference>
<feature type="domain" description="Metallo-beta-lactamase" evidence="8">
    <location>
        <begin position="497"/>
        <end position="706"/>
    </location>
</feature>
<dbReference type="PANTHER" id="PTHR30619:SF1">
    <property type="entry name" value="RECOMBINATION PROTEIN 2"/>
    <property type="match status" value="1"/>
</dbReference>
<evidence type="ECO:0000313" key="10">
    <source>
        <dbReference type="Proteomes" id="UP001473063"/>
    </source>
</evidence>